<dbReference type="RefSeq" id="WP_074646347.1">
    <property type="nucleotide sequence ID" value="NZ_FNBL01000011.1"/>
</dbReference>
<evidence type="ECO:0000313" key="3">
    <source>
        <dbReference type="Proteomes" id="UP000182284"/>
    </source>
</evidence>
<dbReference type="EMBL" id="FNBL01000011">
    <property type="protein sequence ID" value="SDG06773.1"/>
    <property type="molecule type" value="Genomic_DNA"/>
</dbReference>
<dbReference type="InterPro" id="IPR036388">
    <property type="entry name" value="WH-like_DNA-bd_sf"/>
</dbReference>
<sequence length="177" mass="20025">MTEKKAAPKNIDFTWHLAADEPEVAATEFEFALMRTFESFGRWQSECLVASSGYVASGPDNALLHVIRMNDRAKTIKEIARLMNRDDIPNIQYSIRKMVSDGLVSKHGSSRTGVTYAATDRGREITDRYAEIRRSQLISEIGELPEFTARMKDAVRTLNILSGLYEEASRVIATHRR</sequence>
<reference evidence="2 3" key="1">
    <citation type="submission" date="2016-10" db="EMBL/GenBank/DDBJ databases">
        <authorList>
            <person name="de Groot N.N."/>
        </authorList>
    </citation>
    <scope>NUCLEOTIDE SEQUENCE [LARGE SCALE GENOMIC DNA]</scope>
    <source>
        <strain evidence="2 3">DSM 27375</strain>
    </source>
</reference>
<dbReference type="Pfam" id="PF13463">
    <property type="entry name" value="HTH_27"/>
    <property type="match status" value="1"/>
</dbReference>
<evidence type="ECO:0000259" key="1">
    <source>
        <dbReference type="Pfam" id="PF13463"/>
    </source>
</evidence>
<dbReference type="InterPro" id="IPR036390">
    <property type="entry name" value="WH_DNA-bd_sf"/>
</dbReference>
<protein>
    <submittedName>
        <fullName evidence="2">Predicted transcription regulator, contains HTH domain, MarR family</fullName>
    </submittedName>
</protein>
<dbReference type="SUPFAM" id="SSF46785">
    <property type="entry name" value="Winged helix' DNA-binding domain"/>
    <property type="match status" value="1"/>
</dbReference>
<dbReference type="AlphaFoldDB" id="A0A1G7R7S7"/>
<proteinExistence type="predicted"/>
<dbReference type="OrthoDB" id="4550442at2"/>
<dbReference type="InterPro" id="IPR000835">
    <property type="entry name" value="HTH_MarR-typ"/>
</dbReference>
<dbReference type="Proteomes" id="UP000182284">
    <property type="component" value="Unassembled WGS sequence"/>
</dbReference>
<evidence type="ECO:0000313" key="2">
    <source>
        <dbReference type="EMBL" id="SDG06773.1"/>
    </source>
</evidence>
<feature type="domain" description="HTH marR-type" evidence="1">
    <location>
        <begin position="58"/>
        <end position="122"/>
    </location>
</feature>
<name>A0A1G7R7S7_9RHOB</name>
<organism evidence="2 3">
    <name type="scientific">Celeribacter baekdonensis</name>
    <dbReference type="NCBI Taxonomy" id="875171"/>
    <lineage>
        <taxon>Bacteria</taxon>
        <taxon>Pseudomonadati</taxon>
        <taxon>Pseudomonadota</taxon>
        <taxon>Alphaproteobacteria</taxon>
        <taxon>Rhodobacterales</taxon>
        <taxon>Roseobacteraceae</taxon>
        <taxon>Celeribacter</taxon>
    </lineage>
</organism>
<gene>
    <name evidence="2" type="ORF">SAMN04488117_11162</name>
</gene>
<accession>A0A1G7R7S7</accession>
<dbReference type="GO" id="GO:0003700">
    <property type="term" value="F:DNA-binding transcription factor activity"/>
    <property type="evidence" value="ECO:0007669"/>
    <property type="project" value="InterPro"/>
</dbReference>
<dbReference type="Gene3D" id="1.10.10.10">
    <property type="entry name" value="Winged helix-like DNA-binding domain superfamily/Winged helix DNA-binding domain"/>
    <property type="match status" value="1"/>
</dbReference>